<name>A0A8H6B8I4_DEKBR</name>
<gene>
    <name evidence="1" type="ORF">HII12_004720</name>
</gene>
<evidence type="ECO:0000313" key="1">
    <source>
        <dbReference type="EMBL" id="KAF6007200.1"/>
    </source>
</evidence>
<dbReference type="EMBL" id="JABCYN010000043">
    <property type="protein sequence ID" value="KAF6007200.1"/>
    <property type="molecule type" value="Genomic_DNA"/>
</dbReference>
<accession>A0A8H6B8I4</accession>
<reference evidence="1 2" key="1">
    <citation type="journal article" date="2020" name="Appl. Microbiol. Biotechnol.">
        <title>Targeted gene deletion in Brettanomyces bruxellensis with an expression-free CRISPR-Cas9 system.</title>
        <authorList>
            <person name="Varela C."/>
            <person name="Bartel C."/>
            <person name="Onetto C."/>
            <person name="Borneman A."/>
        </authorList>
    </citation>
    <scope>NUCLEOTIDE SEQUENCE [LARGE SCALE GENOMIC DNA]</scope>
    <source>
        <strain evidence="1 2">AWRI1613</strain>
    </source>
</reference>
<proteinExistence type="predicted"/>
<evidence type="ECO:0000313" key="2">
    <source>
        <dbReference type="Proteomes" id="UP000568158"/>
    </source>
</evidence>
<protein>
    <submittedName>
        <fullName evidence="1">Uncharacterized protein</fullName>
    </submittedName>
</protein>
<dbReference type="Proteomes" id="UP000568158">
    <property type="component" value="Unassembled WGS sequence"/>
</dbReference>
<comment type="caution">
    <text evidence="1">The sequence shown here is derived from an EMBL/GenBank/DDBJ whole genome shotgun (WGS) entry which is preliminary data.</text>
</comment>
<sequence>MEKENEPFFLRSWVYELLIILICGIFDNSSNLGEFQNLTQPPANLSGGQFSIPGSFESDVKSEKGQNRLDSTFGLQSLDEINEPMHKKRRMIMDNSADNIARSTTDEKNFSINKSTLSPKEILLKASINS</sequence>
<dbReference type="AlphaFoldDB" id="A0A8H6B8I4"/>
<organism evidence="1 2">
    <name type="scientific">Dekkera bruxellensis</name>
    <name type="common">Brettanomyces custersii</name>
    <dbReference type="NCBI Taxonomy" id="5007"/>
    <lineage>
        <taxon>Eukaryota</taxon>
        <taxon>Fungi</taxon>
        <taxon>Dikarya</taxon>
        <taxon>Ascomycota</taxon>
        <taxon>Saccharomycotina</taxon>
        <taxon>Pichiomycetes</taxon>
        <taxon>Pichiales</taxon>
        <taxon>Pichiaceae</taxon>
        <taxon>Brettanomyces</taxon>
    </lineage>
</organism>